<evidence type="ECO:0000256" key="8">
    <source>
        <dbReference type="ARBA" id="ARBA00022679"/>
    </source>
</evidence>
<dbReference type="GO" id="GO:0004422">
    <property type="term" value="F:hypoxanthine phosphoribosyltransferase activity"/>
    <property type="evidence" value="ECO:0007669"/>
    <property type="project" value="InterPro"/>
</dbReference>
<dbReference type="InterPro" id="IPR005904">
    <property type="entry name" value="Hxn_phspho_trans"/>
</dbReference>
<dbReference type="GO" id="GO:0032264">
    <property type="term" value="P:IMP salvage"/>
    <property type="evidence" value="ECO:0007669"/>
    <property type="project" value="TreeGrafter"/>
</dbReference>
<dbReference type="EC" id="2.4.2.8" evidence="5"/>
<dbReference type="InterPro" id="IPR000836">
    <property type="entry name" value="PRTase_dom"/>
</dbReference>
<keyword evidence="11" id="KW-0547">Nucleotide-binding</keyword>
<evidence type="ECO:0000256" key="10">
    <source>
        <dbReference type="ARBA" id="ARBA00022726"/>
    </source>
</evidence>
<dbReference type="Pfam" id="PF00156">
    <property type="entry name" value="Pribosyltran"/>
    <property type="match status" value="1"/>
</dbReference>
<dbReference type="PANTHER" id="PTHR43340">
    <property type="entry name" value="HYPOXANTHINE-GUANINE PHOSPHORIBOSYLTRANSFERASE"/>
    <property type="match status" value="1"/>
</dbReference>
<dbReference type="GO" id="GO:0006178">
    <property type="term" value="P:guanine salvage"/>
    <property type="evidence" value="ECO:0007669"/>
    <property type="project" value="TreeGrafter"/>
</dbReference>
<comment type="similarity">
    <text evidence="4">Belongs to the purine/pyrimidine phosphoribosyltransferase family.</text>
</comment>
<keyword evidence="8" id="KW-0808">Transferase</keyword>
<evidence type="ECO:0000256" key="6">
    <source>
        <dbReference type="ARBA" id="ARBA00022490"/>
    </source>
</evidence>
<evidence type="ECO:0000256" key="12">
    <source>
        <dbReference type="ARBA" id="ARBA00022842"/>
    </source>
</evidence>
<keyword evidence="10" id="KW-0660">Purine salvage</keyword>
<protein>
    <recommendedName>
        <fullName evidence="5">hypoxanthine phosphoribosyltransferase</fullName>
        <ecNumber evidence="5">2.4.2.8</ecNumber>
    </recommendedName>
</protein>
<evidence type="ECO:0000259" key="13">
    <source>
        <dbReference type="Pfam" id="PF00156"/>
    </source>
</evidence>
<comment type="pathway">
    <text evidence="3">Purine metabolism; IMP biosynthesis via salvage pathway; IMP from hypoxanthine: step 1/1.</text>
</comment>
<dbReference type="InterPro" id="IPR050408">
    <property type="entry name" value="HGPRT"/>
</dbReference>
<evidence type="ECO:0000256" key="5">
    <source>
        <dbReference type="ARBA" id="ARBA00011895"/>
    </source>
</evidence>
<feature type="non-terminal residue" evidence="14">
    <location>
        <position position="171"/>
    </location>
</feature>
<name>A0A382DTB6_9ZZZZ</name>
<gene>
    <name evidence="14" type="ORF">METZ01_LOCUS194038</name>
</gene>
<dbReference type="GO" id="GO:0046100">
    <property type="term" value="P:hypoxanthine metabolic process"/>
    <property type="evidence" value="ECO:0007669"/>
    <property type="project" value="TreeGrafter"/>
</dbReference>
<keyword evidence="9" id="KW-0479">Metal-binding</keyword>
<dbReference type="GO" id="GO:0005829">
    <property type="term" value="C:cytosol"/>
    <property type="evidence" value="ECO:0007669"/>
    <property type="project" value="TreeGrafter"/>
</dbReference>
<dbReference type="EMBL" id="UINC01040797">
    <property type="protein sequence ID" value="SVB41184.1"/>
    <property type="molecule type" value="Genomic_DNA"/>
</dbReference>
<dbReference type="GO" id="GO:0000166">
    <property type="term" value="F:nucleotide binding"/>
    <property type="evidence" value="ECO:0007669"/>
    <property type="project" value="UniProtKB-KW"/>
</dbReference>
<keyword evidence="7" id="KW-0328">Glycosyltransferase</keyword>
<sequence length="171" mass="19312">MTVHNSKLVPFISKEELHSRVSDIGNELSEKFKDKVPILIGILNGSFMFMADLMRALTIDCEMDFIKLNSYSGDETTGRIHLIKDISADITGRHVIIVEDIIDSGLTVNFIRNRLFEVSPKSLSIVTLLLKPDVAKLDFKVDIIGFEIPPDFVVGYGLDFNQKLRHLDSIY</sequence>
<evidence type="ECO:0000256" key="7">
    <source>
        <dbReference type="ARBA" id="ARBA00022676"/>
    </source>
</evidence>
<dbReference type="GO" id="GO:0000287">
    <property type="term" value="F:magnesium ion binding"/>
    <property type="evidence" value="ECO:0007669"/>
    <property type="project" value="TreeGrafter"/>
</dbReference>
<dbReference type="PANTHER" id="PTHR43340:SF1">
    <property type="entry name" value="HYPOXANTHINE PHOSPHORIBOSYLTRANSFERASE"/>
    <property type="match status" value="1"/>
</dbReference>
<proteinExistence type="inferred from homology"/>
<dbReference type="NCBIfam" id="TIGR01203">
    <property type="entry name" value="HGPRTase"/>
    <property type="match status" value="1"/>
</dbReference>
<feature type="domain" description="Phosphoribosyltransferase" evidence="13">
    <location>
        <begin position="17"/>
        <end position="160"/>
    </location>
</feature>
<comment type="cofactor">
    <cofactor evidence="1">
        <name>Mg(2+)</name>
        <dbReference type="ChEBI" id="CHEBI:18420"/>
    </cofactor>
</comment>
<dbReference type="Gene3D" id="3.40.50.2020">
    <property type="match status" value="1"/>
</dbReference>
<organism evidence="14">
    <name type="scientific">marine metagenome</name>
    <dbReference type="NCBI Taxonomy" id="408172"/>
    <lineage>
        <taxon>unclassified sequences</taxon>
        <taxon>metagenomes</taxon>
        <taxon>ecological metagenomes</taxon>
    </lineage>
</organism>
<dbReference type="GO" id="GO:0006166">
    <property type="term" value="P:purine ribonucleoside salvage"/>
    <property type="evidence" value="ECO:0007669"/>
    <property type="project" value="UniProtKB-KW"/>
</dbReference>
<dbReference type="GO" id="GO:0032263">
    <property type="term" value="P:GMP salvage"/>
    <property type="evidence" value="ECO:0007669"/>
    <property type="project" value="TreeGrafter"/>
</dbReference>
<evidence type="ECO:0000256" key="1">
    <source>
        <dbReference type="ARBA" id="ARBA00001946"/>
    </source>
</evidence>
<evidence type="ECO:0000256" key="3">
    <source>
        <dbReference type="ARBA" id="ARBA00004669"/>
    </source>
</evidence>
<dbReference type="InterPro" id="IPR029057">
    <property type="entry name" value="PRTase-like"/>
</dbReference>
<keyword evidence="6" id="KW-0963">Cytoplasm</keyword>
<dbReference type="CDD" id="cd06223">
    <property type="entry name" value="PRTases_typeI"/>
    <property type="match status" value="1"/>
</dbReference>
<reference evidence="14" key="1">
    <citation type="submission" date="2018-05" db="EMBL/GenBank/DDBJ databases">
        <authorList>
            <person name="Lanie J.A."/>
            <person name="Ng W.-L."/>
            <person name="Kazmierczak K.M."/>
            <person name="Andrzejewski T.M."/>
            <person name="Davidsen T.M."/>
            <person name="Wayne K.J."/>
            <person name="Tettelin H."/>
            <person name="Glass J.I."/>
            <person name="Rusch D."/>
            <person name="Podicherti R."/>
            <person name="Tsui H.-C.T."/>
            <person name="Winkler M.E."/>
        </authorList>
    </citation>
    <scope>NUCLEOTIDE SEQUENCE</scope>
</reference>
<comment type="subcellular location">
    <subcellularLocation>
        <location evidence="2">Cytoplasm</location>
    </subcellularLocation>
</comment>
<evidence type="ECO:0000313" key="14">
    <source>
        <dbReference type="EMBL" id="SVB41184.1"/>
    </source>
</evidence>
<evidence type="ECO:0000256" key="9">
    <source>
        <dbReference type="ARBA" id="ARBA00022723"/>
    </source>
</evidence>
<dbReference type="SUPFAM" id="SSF53271">
    <property type="entry name" value="PRTase-like"/>
    <property type="match status" value="1"/>
</dbReference>
<evidence type="ECO:0000256" key="4">
    <source>
        <dbReference type="ARBA" id="ARBA00008391"/>
    </source>
</evidence>
<evidence type="ECO:0000256" key="11">
    <source>
        <dbReference type="ARBA" id="ARBA00022741"/>
    </source>
</evidence>
<keyword evidence="12" id="KW-0460">Magnesium</keyword>
<accession>A0A382DTB6</accession>
<dbReference type="AlphaFoldDB" id="A0A382DTB6"/>
<evidence type="ECO:0000256" key="2">
    <source>
        <dbReference type="ARBA" id="ARBA00004496"/>
    </source>
</evidence>